<name>A0A7W8HY63_9CAUL</name>
<comment type="caution">
    <text evidence="1">The sequence shown here is derived from an EMBL/GenBank/DDBJ whole genome shotgun (WGS) entry which is preliminary data.</text>
</comment>
<protein>
    <recommendedName>
        <fullName evidence="3">DUF2924 domain-containing protein</fullName>
    </recommendedName>
</protein>
<dbReference type="RefSeq" id="WP_183254170.1">
    <property type="nucleotide sequence ID" value="NZ_BAAAFF010000002.1"/>
</dbReference>
<evidence type="ECO:0000313" key="1">
    <source>
        <dbReference type="EMBL" id="MBB5292076.1"/>
    </source>
</evidence>
<accession>A0A7W8HY63</accession>
<sequence length="142" mass="16526">MTPVNDELESFLVRLETMPLMELRAEWRKRWGSPPHALRSSRLLRHLIAWRLQAAEYGDLTWDDRRRLKSASLPTLQTLKEGSRVAREYLGVIHEVVAERDGFRYRERQYRSLSAIAREITGVRWNGPRFFGLRTGAGHGAP</sequence>
<evidence type="ECO:0000313" key="2">
    <source>
        <dbReference type="Proteomes" id="UP000566663"/>
    </source>
</evidence>
<reference evidence="1 2" key="1">
    <citation type="submission" date="2020-08" db="EMBL/GenBank/DDBJ databases">
        <title>Genomic Encyclopedia of Type Strains, Phase IV (KMG-IV): sequencing the most valuable type-strain genomes for metagenomic binning, comparative biology and taxonomic classification.</title>
        <authorList>
            <person name="Goeker M."/>
        </authorList>
    </citation>
    <scope>NUCLEOTIDE SEQUENCE [LARGE SCALE GENOMIC DNA]</scope>
    <source>
        <strain evidence="1 2">DSM 25335</strain>
    </source>
</reference>
<dbReference type="Proteomes" id="UP000566663">
    <property type="component" value="Unassembled WGS sequence"/>
</dbReference>
<gene>
    <name evidence="1" type="ORF">HNQ67_001596</name>
</gene>
<dbReference type="Pfam" id="PF11149">
    <property type="entry name" value="DUF2924"/>
    <property type="match status" value="1"/>
</dbReference>
<dbReference type="AlphaFoldDB" id="A0A7W8HY63"/>
<keyword evidence="2" id="KW-1185">Reference proteome</keyword>
<dbReference type="EMBL" id="JACHFZ010000003">
    <property type="protein sequence ID" value="MBB5292076.1"/>
    <property type="molecule type" value="Genomic_DNA"/>
</dbReference>
<proteinExistence type="predicted"/>
<organism evidence="1 2">
    <name type="scientific">Brevundimonas basaltis</name>
    <dbReference type="NCBI Taxonomy" id="472166"/>
    <lineage>
        <taxon>Bacteria</taxon>
        <taxon>Pseudomonadati</taxon>
        <taxon>Pseudomonadota</taxon>
        <taxon>Alphaproteobacteria</taxon>
        <taxon>Caulobacterales</taxon>
        <taxon>Caulobacteraceae</taxon>
        <taxon>Brevundimonas</taxon>
    </lineage>
</organism>
<dbReference type="InterPro" id="IPR021322">
    <property type="entry name" value="DUF2924"/>
</dbReference>
<evidence type="ECO:0008006" key="3">
    <source>
        <dbReference type="Google" id="ProtNLM"/>
    </source>
</evidence>